<dbReference type="EMBL" id="LCFA01000013">
    <property type="protein sequence ID" value="KKS82081.1"/>
    <property type="molecule type" value="Genomic_DNA"/>
</dbReference>
<accession>A0A0G1EGC1</accession>
<keyword evidence="1" id="KW-0175">Coiled coil</keyword>
<organism evidence="2 3">
    <name type="scientific">Candidatus Wolfebacteria bacterium GW2011_GWC1_43_10</name>
    <dbReference type="NCBI Taxonomy" id="1619011"/>
    <lineage>
        <taxon>Bacteria</taxon>
        <taxon>Candidatus Wolfeibacteriota</taxon>
    </lineage>
</organism>
<gene>
    <name evidence="2" type="ORF">UV58_C0013G0024</name>
</gene>
<feature type="coiled-coil region" evidence="1">
    <location>
        <begin position="64"/>
        <end position="122"/>
    </location>
</feature>
<proteinExistence type="predicted"/>
<dbReference type="Proteomes" id="UP000034810">
    <property type="component" value="Unassembled WGS sequence"/>
</dbReference>
<sequence length="124" mass="14629">MTITEITENIKTVSSKGLGVLRLETDKILDLLSKDLNKIIEESNRYKKIIEEDTIKWEAIKKEIEILEAQRINIQSKVDEANELIKKSKEESESLLELHKILDNRKKVLDAREEEIRQKERRMI</sequence>
<evidence type="ECO:0000313" key="3">
    <source>
        <dbReference type="Proteomes" id="UP000034810"/>
    </source>
</evidence>
<comment type="caution">
    <text evidence="2">The sequence shown here is derived from an EMBL/GenBank/DDBJ whole genome shotgun (WGS) entry which is preliminary data.</text>
</comment>
<reference evidence="2 3" key="1">
    <citation type="journal article" date="2015" name="Nature">
        <title>rRNA introns, odd ribosomes, and small enigmatic genomes across a large radiation of phyla.</title>
        <authorList>
            <person name="Brown C.T."/>
            <person name="Hug L.A."/>
            <person name="Thomas B.C."/>
            <person name="Sharon I."/>
            <person name="Castelle C.J."/>
            <person name="Singh A."/>
            <person name="Wilkins M.J."/>
            <person name="Williams K.H."/>
            <person name="Banfield J.F."/>
        </authorList>
    </citation>
    <scope>NUCLEOTIDE SEQUENCE [LARGE SCALE GENOMIC DNA]</scope>
</reference>
<name>A0A0G1EGC1_9BACT</name>
<dbReference type="AlphaFoldDB" id="A0A0G1EGC1"/>
<evidence type="ECO:0000256" key="1">
    <source>
        <dbReference type="SAM" id="Coils"/>
    </source>
</evidence>
<evidence type="ECO:0000313" key="2">
    <source>
        <dbReference type="EMBL" id="KKS82081.1"/>
    </source>
</evidence>
<protein>
    <submittedName>
        <fullName evidence="2">Uncharacterized protein</fullName>
    </submittedName>
</protein>